<dbReference type="AlphaFoldDB" id="A0ABD0QRG0"/>
<name>A0ABD0QRG0_CIRMR</name>
<sequence>VEAKLEHWYVTGLQQQASLGDSDSSLLSVLFELNPEDSTADQLLRVHSQPVEIIYDA</sequence>
<evidence type="ECO:0000313" key="2">
    <source>
        <dbReference type="Proteomes" id="UP001529510"/>
    </source>
</evidence>
<accession>A0ABD0QRG0</accession>
<dbReference type="EMBL" id="JAMKFB020000007">
    <property type="protein sequence ID" value="KAL0188328.1"/>
    <property type="molecule type" value="Genomic_DNA"/>
</dbReference>
<gene>
    <name evidence="1" type="ORF">M9458_015427</name>
</gene>
<feature type="non-terminal residue" evidence="1">
    <location>
        <position position="1"/>
    </location>
</feature>
<organism evidence="1 2">
    <name type="scientific">Cirrhinus mrigala</name>
    <name type="common">Mrigala</name>
    <dbReference type="NCBI Taxonomy" id="683832"/>
    <lineage>
        <taxon>Eukaryota</taxon>
        <taxon>Metazoa</taxon>
        <taxon>Chordata</taxon>
        <taxon>Craniata</taxon>
        <taxon>Vertebrata</taxon>
        <taxon>Euteleostomi</taxon>
        <taxon>Actinopterygii</taxon>
        <taxon>Neopterygii</taxon>
        <taxon>Teleostei</taxon>
        <taxon>Ostariophysi</taxon>
        <taxon>Cypriniformes</taxon>
        <taxon>Cyprinidae</taxon>
        <taxon>Labeoninae</taxon>
        <taxon>Labeonini</taxon>
        <taxon>Cirrhinus</taxon>
    </lineage>
</organism>
<dbReference type="Proteomes" id="UP001529510">
    <property type="component" value="Unassembled WGS sequence"/>
</dbReference>
<evidence type="ECO:0000313" key="1">
    <source>
        <dbReference type="EMBL" id="KAL0188328.1"/>
    </source>
</evidence>
<proteinExistence type="predicted"/>
<reference evidence="1 2" key="1">
    <citation type="submission" date="2024-05" db="EMBL/GenBank/DDBJ databases">
        <title>Genome sequencing and assembly of Indian major carp, Cirrhinus mrigala (Hamilton, 1822).</title>
        <authorList>
            <person name="Mohindra V."/>
            <person name="Chowdhury L.M."/>
            <person name="Lal K."/>
            <person name="Jena J.K."/>
        </authorList>
    </citation>
    <scope>NUCLEOTIDE SEQUENCE [LARGE SCALE GENOMIC DNA]</scope>
    <source>
        <strain evidence="1">CM1030</strain>
        <tissue evidence="1">Blood</tissue>
    </source>
</reference>
<comment type="caution">
    <text evidence="1">The sequence shown here is derived from an EMBL/GenBank/DDBJ whole genome shotgun (WGS) entry which is preliminary data.</text>
</comment>
<protein>
    <submittedName>
        <fullName evidence="1">Uncharacterized protein</fullName>
    </submittedName>
</protein>
<keyword evidence="2" id="KW-1185">Reference proteome</keyword>
<feature type="non-terminal residue" evidence="1">
    <location>
        <position position="57"/>
    </location>
</feature>